<protein>
    <recommendedName>
        <fullName evidence="5">Amine oxidase</fullName>
        <ecNumber evidence="5">1.4.3.-</ecNumber>
    </recommendedName>
</protein>
<evidence type="ECO:0000256" key="3">
    <source>
        <dbReference type="ARBA" id="ARBA00023002"/>
    </source>
</evidence>
<name>A0ABR4FVA2_9EURO</name>
<dbReference type="InterPro" id="IPR002937">
    <property type="entry name" value="Amino_oxidase"/>
</dbReference>
<keyword evidence="3 5" id="KW-0560">Oxidoreductase</keyword>
<evidence type="ECO:0000256" key="2">
    <source>
        <dbReference type="ARBA" id="ARBA00005995"/>
    </source>
</evidence>
<dbReference type="SUPFAM" id="SSF54373">
    <property type="entry name" value="FAD-linked reductases, C-terminal domain"/>
    <property type="match status" value="1"/>
</dbReference>
<comment type="catalytic activity">
    <reaction evidence="4">
        <text>a secondary aliphatic amine + O2 + H2O = a primary amine + an aldehyde + H2O2</text>
        <dbReference type="Rhea" id="RHEA:26414"/>
        <dbReference type="ChEBI" id="CHEBI:15377"/>
        <dbReference type="ChEBI" id="CHEBI:15379"/>
        <dbReference type="ChEBI" id="CHEBI:16240"/>
        <dbReference type="ChEBI" id="CHEBI:17478"/>
        <dbReference type="ChEBI" id="CHEBI:58855"/>
        <dbReference type="ChEBI" id="CHEBI:65296"/>
        <dbReference type="EC" id="1.4.3.4"/>
    </reaction>
</comment>
<dbReference type="EMBL" id="JBFTWV010000102">
    <property type="protein sequence ID" value="KAL2787188.1"/>
    <property type="molecule type" value="Genomic_DNA"/>
</dbReference>
<comment type="similarity">
    <text evidence="2 5">Belongs to the flavin monoamine oxidase family.</text>
</comment>
<organism evidence="7 8">
    <name type="scientific">Aspergillus keveii</name>
    <dbReference type="NCBI Taxonomy" id="714993"/>
    <lineage>
        <taxon>Eukaryota</taxon>
        <taxon>Fungi</taxon>
        <taxon>Dikarya</taxon>
        <taxon>Ascomycota</taxon>
        <taxon>Pezizomycotina</taxon>
        <taxon>Eurotiomycetes</taxon>
        <taxon>Eurotiomycetidae</taxon>
        <taxon>Eurotiales</taxon>
        <taxon>Aspergillaceae</taxon>
        <taxon>Aspergillus</taxon>
        <taxon>Aspergillus subgen. Nidulantes</taxon>
    </lineage>
</organism>
<dbReference type="InterPro" id="IPR001613">
    <property type="entry name" value="Flavin_amine_oxidase"/>
</dbReference>
<dbReference type="EC" id="1.4.3.-" evidence="5"/>
<sequence length="481" mass="52517">MPSPTSITSNSPSSNPTPLYDTIIIGAGLSGLRAAASLHNAGLKICVLEATSHIGGKVRTVKSSERGYNDLGAAWINDSSQVEMYKLVQRYGVEVEVQRGVGDSIVQGYGDGNGEARRVGFGFVPGDLEALSRLLEALRRESALCDLDDPAASPGAKDLSMITFRDFCFRISQSETAIGFADEVASGLLGVQGDEVSALYLLQYIKAGTGIDNLMSDQKHGGQYLRARSGMQTIPRRMAAELLPESIFLEMPVTSIHQSLESDTPCEVHTSHGQIFKAHRVVLSIPSTLHKTITFTPPLPKPRQILQKTTVLGCYSKMIFVFSNPWWRTAGLSGVITAQTGPISFSRDTSVPVDEQWSITCFIVGSRGREWSKYSESERYAQVWTQFKACFHPFVDEVPEPANTLEVEWAKEAFHFGAPCPVFPPGRDGIGEVMGELERPFGKIHFVGTETTRVWRGYMEGAVRSGKRGASEVLEALGRCS</sequence>
<proteinExistence type="inferred from homology"/>
<dbReference type="SUPFAM" id="SSF51905">
    <property type="entry name" value="FAD/NAD(P)-binding domain"/>
    <property type="match status" value="1"/>
</dbReference>
<dbReference type="InterPro" id="IPR036188">
    <property type="entry name" value="FAD/NAD-bd_sf"/>
</dbReference>
<dbReference type="Gene3D" id="3.90.660.10">
    <property type="match status" value="1"/>
</dbReference>
<accession>A0ABR4FVA2</accession>
<dbReference type="Proteomes" id="UP001610563">
    <property type="component" value="Unassembled WGS sequence"/>
</dbReference>
<evidence type="ECO:0000256" key="5">
    <source>
        <dbReference type="RuleBase" id="RU362067"/>
    </source>
</evidence>
<keyword evidence="8" id="KW-1185">Reference proteome</keyword>
<dbReference type="Pfam" id="PF01593">
    <property type="entry name" value="Amino_oxidase"/>
    <property type="match status" value="1"/>
</dbReference>
<evidence type="ECO:0000256" key="1">
    <source>
        <dbReference type="ARBA" id="ARBA00001974"/>
    </source>
</evidence>
<reference evidence="7 8" key="1">
    <citation type="submission" date="2024-07" db="EMBL/GenBank/DDBJ databases">
        <title>Section-level genome sequencing and comparative genomics of Aspergillus sections Usti and Cavernicolus.</title>
        <authorList>
            <consortium name="Lawrence Berkeley National Laboratory"/>
            <person name="Nybo J.L."/>
            <person name="Vesth T.C."/>
            <person name="Theobald S."/>
            <person name="Frisvad J.C."/>
            <person name="Larsen T.O."/>
            <person name="Kjaerboelling I."/>
            <person name="Rothschild-Mancinelli K."/>
            <person name="Lyhne E.K."/>
            <person name="Kogle M.E."/>
            <person name="Barry K."/>
            <person name="Clum A."/>
            <person name="Na H."/>
            <person name="Ledsgaard L."/>
            <person name="Lin J."/>
            <person name="Lipzen A."/>
            <person name="Kuo A."/>
            <person name="Riley R."/>
            <person name="Mondo S."/>
            <person name="Labutti K."/>
            <person name="Haridas S."/>
            <person name="Pangalinan J."/>
            <person name="Salamov A.A."/>
            <person name="Simmons B.A."/>
            <person name="Magnuson J.K."/>
            <person name="Chen J."/>
            <person name="Drula E."/>
            <person name="Henrissat B."/>
            <person name="Wiebenga A."/>
            <person name="Lubbers R.J."/>
            <person name="Gomes A.C."/>
            <person name="Makela M.R."/>
            <person name="Stajich J."/>
            <person name="Grigoriev I.V."/>
            <person name="Mortensen U.H."/>
            <person name="De Vries R.P."/>
            <person name="Baker S.E."/>
            <person name="Andersen M.R."/>
        </authorList>
    </citation>
    <scope>NUCLEOTIDE SEQUENCE [LARGE SCALE GENOMIC DNA]</scope>
    <source>
        <strain evidence="7 8">CBS 209.92</strain>
    </source>
</reference>
<evidence type="ECO:0000256" key="4">
    <source>
        <dbReference type="ARBA" id="ARBA00048448"/>
    </source>
</evidence>
<evidence type="ECO:0000313" key="7">
    <source>
        <dbReference type="EMBL" id="KAL2787188.1"/>
    </source>
</evidence>
<dbReference type="InterPro" id="IPR050703">
    <property type="entry name" value="Flavin_MAO"/>
</dbReference>
<comment type="cofactor">
    <cofactor evidence="1 5">
        <name>FAD</name>
        <dbReference type="ChEBI" id="CHEBI:57692"/>
    </cofactor>
</comment>
<keyword evidence="5" id="KW-0285">Flavoprotein</keyword>
<dbReference type="Gene3D" id="3.50.50.60">
    <property type="entry name" value="FAD/NAD(P)-binding domain"/>
    <property type="match status" value="1"/>
</dbReference>
<evidence type="ECO:0000313" key="8">
    <source>
        <dbReference type="Proteomes" id="UP001610563"/>
    </source>
</evidence>
<dbReference type="Gene3D" id="1.10.405.10">
    <property type="entry name" value="Guanine Nucleotide Dissociation Inhibitor, domain 1"/>
    <property type="match status" value="1"/>
</dbReference>
<dbReference type="PANTHER" id="PTHR43563">
    <property type="entry name" value="AMINE OXIDASE"/>
    <property type="match status" value="1"/>
</dbReference>
<dbReference type="PRINTS" id="PR00757">
    <property type="entry name" value="AMINEOXDASEF"/>
</dbReference>
<gene>
    <name evidence="7" type="ORF">BJX66DRAFT_346339</name>
</gene>
<keyword evidence="5" id="KW-0274">FAD</keyword>
<evidence type="ECO:0000259" key="6">
    <source>
        <dbReference type="Pfam" id="PF01593"/>
    </source>
</evidence>
<dbReference type="PANTHER" id="PTHR43563:SF14">
    <property type="entry name" value="AMINE OXIDASE"/>
    <property type="match status" value="1"/>
</dbReference>
<comment type="caution">
    <text evidence="7">The sequence shown here is derived from an EMBL/GenBank/DDBJ whole genome shotgun (WGS) entry which is preliminary data.</text>
</comment>
<feature type="domain" description="Amine oxidase" evidence="6">
    <location>
        <begin position="29"/>
        <end position="474"/>
    </location>
</feature>